<proteinExistence type="predicted"/>
<feature type="chain" id="PRO_5037894927" description="Secreted protein" evidence="1">
    <location>
        <begin position="30"/>
        <end position="108"/>
    </location>
</feature>
<keyword evidence="1" id="KW-0732">Signal</keyword>
<dbReference type="EMBL" id="BNAT01000029">
    <property type="protein sequence ID" value="GHE46137.1"/>
    <property type="molecule type" value="Genomic_DNA"/>
</dbReference>
<reference evidence="2" key="1">
    <citation type="journal article" date="2014" name="Int. J. Syst. Evol. Microbiol.">
        <title>Complete genome sequence of Corynebacterium casei LMG S-19264T (=DSM 44701T), isolated from a smear-ripened cheese.</title>
        <authorList>
            <consortium name="US DOE Joint Genome Institute (JGI-PGF)"/>
            <person name="Walter F."/>
            <person name="Albersmeier A."/>
            <person name="Kalinowski J."/>
            <person name="Ruckert C."/>
        </authorList>
    </citation>
    <scope>NUCLEOTIDE SEQUENCE</scope>
    <source>
        <strain evidence="2">CGMCC 4.7403</strain>
    </source>
</reference>
<protein>
    <recommendedName>
        <fullName evidence="4">Secreted protein</fullName>
    </recommendedName>
</protein>
<gene>
    <name evidence="2" type="ORF">GCM10017771_66860</name>
</gene>
<dbReference type="Proteomes" id="UP000603227">
    <property type="component" value="Unassembled WGS sequence"/>
</dbReference>
<reference evidence="2" key="2">
    <citation type="submission" date="2020-09" db="EMBL/GenBank/DDBJ databases">
        <authorList>
            <person name="Sun Q."/>
            <person name="Zhou Y."/>
        </authorList>
    </citation>
    <scope>NUCLEOTIDE SEQUENCE</scope>
    <source>
        <strain evidence="2">CGMCC 4.7403</strain>
    </source>
</reference>
<evidence type="ECO:0008006" key="4">
    <source>
        <dbReference type="Google" id="ProtNLM"/>
    </source>
</evidence>
<dbReference type="AlphaFoldDB" id="A0A919DGP4"/>
<accession>A0A919DGP4</accession>
<name>A0A919DGP4_9ACTN</name>
<organism evidence="2 3">
    <name type="scientific">Streptomyces capitiformicae</name>
    <dbReference type="NCBI Taxonomy" id="2014920"/>
    <lineage>
        <taxon>Bacteria</taxon>
        <taxon>Bacillati</taxon>
        <taxon>Actinomycetota</taxon>
        <taxon>Actinomycetes</taxon>
        <taxon>Kitasatosporales</taxon>
        <taxon>Streptomycetaceae</taxon>
        <taxon>Streptomyces</taxon>
    </lineage>
</organism>
<sequence>MKMKKSITVLGIAVAGAAVAIATQGSAQAAPVKPVSAQTAVQPTAGGEAPQAILSAVTKVAQKATVHAKAVTSKSLGNISELGSLFGAPPANGVPEGGVESVDVAFDK</sequence>
<evidence type="ECO:0000256" key="1">
    <source>
        <dbReference type="SAM" id="SignalP"/>
    </source>
</evidence>
<keyword evidence="3" id="KW-1185">Reference proteome</keyword>
<evidence type="ECO:0000313" key="3">
    <source>
        <dbReference type="Proteomes" id="UP000603227"/>
    </source>
</evidence>
<evidence type="ECO:0000313" key="2">
    <source>
        <dbReference type="EMBL" id="GHE46137.1"/>
    </source>
</evidence>
<feature type="signal peptide" evidence="1">
    <location>
        <begin position="1"/>
        <end position="29"/>
    </location>
</feature>
<comment type="caution">
    <text evidence="2">The sequence shown here is derived from an EMBL/GenBank/DDBJ whole genome shotgun (WGS) entry which is preliminary data.</text>
</comment>
<dbReference type="RefSeq" id="WP_189786176.1">
    <property type="nucleotide sequence ID" value="NZ_BNAT01000029.1"/>
</dbReference>